<dbReference type="GO" id="GO:0016491">
    <property type="term" value="F:oxidoreductase activity"/>
    <property type="evidence" value="ECO:0007669"/>
    <property type="project" value="UniProtKB-KW"/>
</dbReference>
<dbReference type="AlphaFoldDB" id="A0A8J6NPY6"/>
<reference evidence="2 3" key="1">
    <citation type="submission" date="2020-08" db="EMBL/GenBank/DDBJ databases">
        <title>Bridging the membrane lipid divide: bacteria of the FCB group superphylum have the potential to synthesize archaeal ether lipids.</title>
        <authorList>
            <person name="Villanueva L."/>
            <person name="Von Meijenfeldt F.A.B."/>
            <person name="Westbye A.B."/>
            <person name="Yadav S."/>
            <person name="Hopmans E.C."/>
            <person name="Dutilh B.E."/>
            <person name="Sinninghe Damste J.S."/>
        </authorList>
    </citation>
    <scope>NUCLEOTIDE SEQUENCE [LARGE SCALE GENOMIC DNA]</scope>
    <source>
        <strain evidence="2">NIOZ-UU36</strain>
    </source>
</reference>
<dbReference type="Gene3D" id="1.20.910.10">
    <property type="entry name" value="Heme oxygenase-like"/>
    <property type="match status" value="1"/>
</dbReference>
<dbReference type="InterPro" id="IPR039068">
    <property type="entry name" value="PqqC-like"/>
</dbReference>
<evidence type="ECO:0000256" key="1">
    <source>
        <dbReference type="ARBA" id="ARBA00023002"/>
    </source>
</evidence>
<keyword evidence="1" id="KW-0560">Oxidoreductase</keyword>
<accession>A0A8J6NPY6</accession>
<dbReference type="EMBL" id="JACNJN010000136">
    <property type="protein sequence ID" value="MBC8336024.1"/>
    <property type="molecule type" value="Genomic_DNA"/>
</dbReference>
<name>A0A8J6NPY6_9CHLR</name>
<organism evidence="2 3">
    <name type="scientific">Candidatus Desulfolinea nitratireducens</name>
    <dbReference type="NCBI Taxonomy" id="2841698"/>
    <lineage>
        <taxon>Bacteria</taxon>
        <taxon>Bacillati</taxon>
        <taxon>Chloroflexota</taxon>
        <taxon>Anaerolineae</taxon>
        <taxon>Anaerolineales</taxon>
        <taxon>Anaerolineales incertae sedis</taxon>
        <taxon>Candidatus Desulfolinea</taxon>
    </lineage>
</organism>
<gene>
    <name evidence="2" type="ORF">H8E29_12220</name>
</gene>
<dbReference type="Proteomes" id="UP000614469">
    <property type="component" value="Unassembled WGS sequence"/>
</dbReference>
<evidence type="ECO:0000313" key="3">
    <source>
        <dbReference type="Proteomes" id="UP000614469"/>
    </source>
</evidence>
<protein>
    <submittedName>
        <fullName evidence="2">Iron-containing redox enzyme family protein</fullName>
    </submittedName>
</protein>
<dbReference type="SUPFAM" id="SSF48613">
    <property type="entry name" value="Heme oxygenase-like"/>
    <property type="match status" value="1"/>
</dbReference>
<sequence>MTTKERLNTILEKWDLLEHPFYQAWSEGTLTVESLKVYASEYGAFINILEDGWKTLDDAETAEEEKEHAELWEEFAAALETKISPPEIKQTKELIHTSELLFGTPACTLGAMYAFEAQQPATAKSKLDGLKTHYDLPVEVEPYFEIHSSNWHESEKILAAMDELSPEELALAEDACGQMAEALWDTLTGIHNMTI</sequence>
<evidence type="ECO:0000313" key="2">
    <source>
        <dbReference type="EMBL" id="MBC8336024.1"/>
    </source>
</evidence>
<dbReference type="PANTHER" id="PTHR40279">
    <property type="entry name" value="PQQC-LIKE PROTEIN"/>
    <property type="match status" value="1"/>
</dbReference>
<proteinExistence type="predicted"/>
<dbReference type="InterPro" id="IPR016084">
    <property type="entry name" value="Haem_Oase-like_multi-hlx"/>
</dbReference>
<comment type="caution">
    <text evidence="2">The sequence shown here is derived from an EMBL/GenBank/DDBJ whole genome shotgun (WGS) entry which is preliminary data.</text>
</comment>
<dbReference type="PANTHER" id="PTHR40279:SF3">
    <property type="entry name" value="4-AMINOBENZOATE SYNTHASE"/>
    <property type="match status" value="1"/>
</dbReference>
<dbReference type="Pfam" id="PF14518">
    <property type="entry name" value="Haem_oxygenas_2"/>
    <property type="match status" value="1"/>
</dbReference>